<organism evidence="2 3">
    <name type="scientific">Pedobacter gandavensis</name>
    <dbReference type="NCBI Taxonomy" id="2679963"/>
    <lineage>
        <taxon>Bacteria</taxon>
        <taxon>Pseudomonadati</taxon>
        <taxon>Bacteroidota</taxon>
        <taxon>Sphingobacteriia</taxon>
        <taxon>Sphingobacteriales</taxon>
        <taxon>Sphingobacteriaceae</taxon>
        <taxon>Pedobacter</taxon>
    </lineage>
</organism>
<gene>
    <name evidence="2" type="ORF">GM920_10065</name>
</gene>
<dbReference type="Gene3D" id="2.40.10.480">
    <property type="match status" value="1"/>
</dbReference>
<dbReference type="PANTHER" id="PTHR34512:SF30">
    <property type="entry name" value="OUTER MEMBRANE PROTEIN ASSEMBLY FACTOR BAMB"/>
    <property type="match status" value="1"/>
</dbReference>
<evidence type="ECO:0000313" key="3">
    <source>
        <dbReference type="Proteomes" id="UP000636110"/>
    </source>
</evidence>
<dbReference type="InterPro" id="IPR018391">
    <property type="entry name" value="PQQ_b-propeller_rpt"/>
</dbReference>
<protein>
    <submittedName>
        <fullName evidence="2">PQQ-binding-like beta-propeller repeat protein</fullName>
    </submittedName>
</protein>
<dbReference type="Proteomes" id="UP000636110">
    <property type="component" value="Unassembled WGS sequence"/>
</dbReference>
<dbReference type="SMART" id="SM00564">
    <property type="entry name" value="PQQ"/>
    <property type="match status" value="6"/>
</dbReference>
<dbReference type="EMBL" id="WNXC01000002">
    <property type="protein sequence ID" value="MBB2149251.1"/>
    <property type="molecule type" value="Genomic_DNA"/>
</dbReference>
<sequence>MHSDPLIHEDIVIFSSADGKVYALDHRNGKLRWSYTTKGEQQYDAWDYYLSSPVVSKNIVYLGSGDSSVYALDLASGKQIWSFKTGGIVHASPVIKDEKVLIGSYDGFFYALNAKTGGLIWKFKTVGDLYFPKGEIQRAAVTNEKDVFFGSRDYNIYSLNLKTGTGQWNRKEPGSWIIAPPLLYQDKLYVGTSDTHQFHSMGTTYGDIKWTLPLNMRVYAAASMMNNELVFGCFNGRIYFVNPESGKVNASFQTEESKKNYAALFDEKDKVRKDIDPDGKNYLEVERRILALGAILSSPTVENDQVYFGDSNGFFYAIKR</sequence>
<feature type="domain" description="Pyrrolo-quinoline quinone repeat" evidence="1">
    <location>
        <begin position="53"/>
        <end position="170"/>
    </location>
</feature>
<dbReference type="InterPro" id="IPR011047">
    <property type="entry name" value="Quinoprotein_ADH-like_sf"/>
</dbReference>
<accession>A0ABR6EWA3</accession>
<dbReference type="Pfam" id="PF13360">
    <property type="entry name" value="PQQ_2"/>
    <property type="match status" value="1"/>
</dbReference>
<dbReference type="Gene3D" id="2.130.10.10">
    <property type="entry name" value="YVTN repeat-like/Quinoprotein amine dehydrogenase"/>
    <property type="match status" value="1"/>
</dbReference>
<dbReference type="PANTHER" id="PTHR34512">
    <property type="entry name" value="CELL SURFACE PROTEIN"/>
    <property type="match status" value="1"/>
</dbReference>
<evidence type="ECO:0000259" key="1">
    <source>
        <dbReference type="Pfam" id="PF13360"/>
    </source>
</evidence>
<dbReference type="SUPFAM" id="SSF50998">
    <property type="entry name" value="Quinoprotein alcohol dehydrogenase-like"/>
    <property type="match status" value="2"/>
</dbReference>
<reference evidence="2 3" key="1">
    <citation type="submission" date="2019-11" db="EMBL/GenBank/DDBJ databases">
        <title>Description of Pedobacter sp. LMG 31462T.</title>
        <authorList>
            <person name="Carlier A."/>
            <person name="Qi S."/>
            <person name="Vandamme P."/>
        </authorList>
    </citation>
    <scope>NUCLEOTIDE SEQUENCE [LARGE SCALE GENOMIC DNA]</scope>
    <source>
        <strain evidence="2 3">LMG 31462</strain>
    </source>
</reference>
<dbReference type="InterPro" id="IPR002372">
    <property type="entry name" value="PQQ_rpt_dom"/>
</dbReference>
<proteinExistence type="predicted"/>
<keyword evidence="3" id="KW-1185">Reference proteome</keyword>
<dbReference type="InterPro" id="IPR015943">
    <property type="entry name" value="WD40/YVTN_repeat-like_dom_sf"/>
</dbReference>
<comment type="caution">
    <text evidence="2">The sequence shown here is derived from an EMBL/GenBank/DDBJ whole genome shotgun (WGS) entry which is preliminary data.</text>
</comment>
<evidence type="ECO:0000313" key="2">
    <source>
        <dbReference type="EMBL" id="MBB2149251.1"/>
    </source>
</evidence>
<name>A0ABR6EWA3_9SPHI</name>